<dbReference type="Proteomes" id="UP001307889">
    <property type="component" value="Chromosome 10"/>
</dbReference>
<organism evidence="10 11">
    <name type="scientific">Nesidiocoris tenuis</name>
    <dbReference type="NCBI Taxonomy" id="355587"/>
    <lineage>
        <taxon>Eukaryota</taxon>
        <taxon>Metazoa</taxon>
        <taxon>Ecdysozoa</taxon>
        <taxon>Arthropoda</taxon>
        <taxon>Hexapoda</taxon>
        <taxon>Insecta</taxon>
        <taxon>Pterygota</taxon>
        <taxon>Neoptera</taxon>
        <taxon>Paraneoptera</taxon>
        <taxon>Hemiptera</taxon>
        <taxon>Heteroptera</taxon>
        <taxon>Panheteroptera</taxon>
        <taxon>Cimicomorpha</taxon>
        <taxon>Miridae</taxon>
        <taxon>Dicyphina</taxon>
        <taxon>Nesidiocoris</taxon>
    </lineage>
</organism>
<evidence type="ECO:0000256" key="3">
    <source>
        <dbReference type="ARBA" id="ARBA00022801"/>
    </source>
</evidence>
<evidence type="ECO:0000256" key="5">
    <source>
        <dbReference type="ARBA" id="ARBA00023145"/>
    </source>
</evidence>
<dbReference type="InterPro" id="IPR013201">
    <property type="entry name" value="Prot_inhib_I29"/>
</dbReference>
<evidence type="ECO:0000256" key="4">
    <source>
        <dbReference type="ARBA" id="ARBA00022807"/>
    </source>
</evidence>
<feature type="domain" description="Cathepsin propeptide inhibitor" evidence="9">
    <location>
        <begin position="67"/>
        <end position="127"/>
    </location>
</feature>
<dbReference type="PROSITE" id="PS00639">
    <property type="entry name" value="THIOL_PROTEASE_HIS"/>
    <property type="match status" value="1"/>
</dbReference>
<dbReference type="PROSITE" id="PS00139">
    <property type="entry name" value="THIOL_PROTEASE_CYS"/>
    <property type="match status" value="1"/>
</dbReference>
<comment type="similarity">
    <text evidence="1">Belongs to the peptidase C1 family.</text>
</comment>
<feature type="transmembrane region" description="Helical" evidence="7">
    <location>
        <begin position="43"/>
        <end position="63"/>
    </location>
</feature>
<dbReference type="SUPFAM" id="SSF54001">
    <property type="entry name" value="Cysteine proteinases"/>
    <property type="match status" value="1"/>
</dbReference>
<keyword evidence="11" id="KW-1185">Reference proteome</keyword>
<dbReference type="SMART" id="SM00848">
    <property type="entry name" value="Inhibitor_I29"/>
    <property type="match status" value="1"/>
</dbReference>
<dbReference type="InterPro" id="IPR000668">
    <property type="entry name" value="Peptidase_C1A_C"/>
</dbReference>
<sequence>MISLFRTYQQKVINPNFPNDSALILYGTRSSDRLNNQLLKMKAVIILLAVIATSAAVSFFDLVNEEWTLYKIDHNKNYSSEIEERFRMKIFMENKRKIARHNVQYEKGLTKFKMAVNHLTDMLPHEFAKYNGFKRTNGSRLVVGSTYIEAAHVTLPQEVDWRKKGAVTPVKNQGQCGSCWAFSTTGSLEGQHFRKTGKLVSLSEQNLIDCSTPYGNNGCNGGLMDNAFKYIKENHGVDLEKSYPYEGEDDQCRYKKSAVGATDSGFVDIPEGDEEKLKSAVATVGPVSVAIDASHPSFQSYSEGVYDEPECSSENLDHGVLVVGYGTTDEGYDYWLVKNSWGERWGEDGFIKMTRNKDNQCGIASSASYPLV</sequence>
<dbReference type="PRINTS" id="PR00705">
    <property type="entry name" value="PAPAIN"/>
</dbReference>
<keyword evidence="3" id="KW-0378">Hydrolase</keyword>
<evidence type="ECO:0000256" key="6">
    <source>
        <dbReference type="ARBA" id="ARBA00023157"/>
    </source>
</evidence>
<dbReference type="InterPro" id="IPR039417">
    <property type="entry name" value="Peptidase_C1A_papain-like"/>
</dbReference>
<dbReference type="Gene3D" id="3.90.70.10">
    <property type="entry name" value="Cysteine proteinases"/>
    <property type="match status" value="1"/>
</dbReference>
<protein>
    <submittedName>
        <fullName evidence="10">Cathepsin</fullName>
    </submittedName>
</protein>
<dbReference type="InterPro" id="IPR038765">
    <property type="entry name" value="Papain-like_cys_pep_sf"/>
</dbReference>
<evidence type="ECO:0000256" key="7">
    <source>
        <dbReference type="SAM" id="Phobius"/>
    </source>
</evidence>
<dbReference type="InterPro" id="IPR025660">
    <property type="entry name" value="Pept_his_AS"/>
</dbReference>
<dbReference type="PANTHER" id="PTHR12411">
    <property type="entry name" value="CYSTEINE PROTEASE FAMILY C1-RELATED"/>
    <property type="match status" value="1"/>
</dbReference>
<keyword evidence="7" id="KW-0812">Transmembrane</keyword>
<keyword evidence="7" id="KW-1133">Transmembrane helix</keyword>
<keyword evidence="5" id="KW-0865">Zymogen</keyword>
<keyword evidence="7" id="KW-0472">Membrane</keyword>
<evidence type="ECO:0000259" key="8">
    <source>
        <dbReference type="SMART" id="SM00645"/>
    </source>
</evidence>
<dbReference type="InterPro" id="IPR025661">
    <property type="entry name" value="Pept_asp_AS"/>
</dbReference>
<dbReference type="InterPro" id="IPR013128">
    <property type="entry name" value="Peptidase_C1A"/>
</dbReference>
<evidence type="ECO:0000256" key="1">
    <source>
        <dbReference type="ARBA" id="ARBA00008455"/>
    </source>
</evidence>
<dbReference type="InterPro" id="IPR000169">
    <property type="entry name" value="Pept_cys_AS"/>
</dbReference>
<dbReference type="SMART" id="SM00645">
    <property type="entry name" value="Pept_C1"/>
    <property type="match status" value="1"/>
</dbReference>
<dbReference type="Pfam" id="PF00112">
    <property type="entry name" value="Peptidase_C1"/>
    <property type="match status" value="1"/>
</dbReference>
<dbReference type="EMBL" id="AP028918">
    <property type="protein sequence ID" value="BES99537.1"/>
    <property type="molecule type" value="Genomic_DNA"/>
</dbReference>
<keyword evidence="6" id="KW-1015">Disulfide bond</keyword>
<dbReference type="Pfam" id="PF08246">
    <property type="entry name" value="Inhibitor_I29"/>
    <property type="match status" value="1"/>
</dbReference>
<accession>A0ABN7B562</accession>
<proteinExistence type="inferred from homology"/>
<evidence type="ECO:0000259" key="9">
    <source>
        <dbReference type="SMART" id="SM00848"/>
    </source>
</evidence>
<reference evidence="10 11" key="1">
    <citation type="submission" date="2023-09" db="EMBL/GenBank/DDBJ databases">
        <title>Nesidiocoris tenuis whole genome shotgun sequence.</title>
        <authorList>
            <person name="Shibata T."/>
            <person name="Shimoda M."/>
            <person name="Kobayashi T."/>
            <person name="Uehara T."/>
        </authorList>
    </citation>
    <scope>NUCLEOTIDE SEQUENCE [LARGE SCALE GENOMIC DNA]</scope>
    <source>
        <strain evidence="10 11">Japan</strain>
    </source>
</reference>
<keyword evidence="4" id="KW-0788">Thiol protease</keyword>
<evidence type="ECO:0000313" key="10">
    <source>
        <dbReference type="EMBL" id="BES99537.1"/>
    </source>
</evidence>
<name>A0ABN7B562_9HEMI</name>
<gene>
    <name evidence="10" type="ORF">NTJ_12355</name>
</gene>
<dbReference type="PROSITE" id="PS00640">
    <property type="entry name" value="THIOL_PROTEASE_ASN"/>
    <property type="match status" value="1"/>
</dbReference>
<feature type="domain" description="Peptidase C1A papain C-terminal" evidence="8">
    <location>
        <begin position="155"/>
        <end position="371"/>
    </location>
</feature>
<keyword evidence="2" id="KW-0645">Protease</keyword>
<evidence type="ECO:0000256" key="2">
    <source>
        <dbReference type="ARBA" id="ARBA00022670"/>
    </source>
</evidence>
<evidence type="ECO:0000313" key="11">
    <source>
        <dbReference type="Proteomes" id="UP001307889"/>
    </source>
</evidence>
<dbReference type="CDD" id="cd02248">
    <property type="entry name" value="Peptidase_C1A"/>
    <property type="match status" value="1"/>
</dbReference>